<dbReference type="PANTHER" id="PTHR43037">
    <property type="entry name" value="UNNAMED PRODUCT-RELATED"/>
    <property type="match status" value="1"/>
</dbReference>
<gene>
    <name evidence="3" type="ORF">JOD45_003272</name>
</gene>
<keyword evidence="4" id="KW-1185">Reference proteome</keyword>
<evidence type="ECO:0000256" key="1">
    <source>
        <dbReference type="ARBA" id="ARBA00022729"/>
    </source>
</evidence>
<dbReference type="PANTHER" id="PTHR43037:SF1">
    <property type="entry name" value="BLL1128 PROTEIN"/>
    <property type="match status" value="1"/>
</dbReference>
<dbReference type="EMBL" id="JAFBER010000041">
    <property type="protein sequence ID" value="MBM7647036.1"/>
    <property type="molecule type" value="Genomic_DNA"/>
</dbReference>
<reference evidence="3 4" key="1">
    <citation type="submission" date="2021-01" db="EMBL/GenBank/DDBJ databases">
        <title>Genomic Encyclopedia of Type Strains, Phase IV (KMG-IV): sequencing the most valuable type-strain genomes for metagenomic binning, comparative biology and taxonomic classification.</title>
        <authorList>
            <person name="Goeker M."/>
        </authorList>
    </citation>
    <scope>NUCLEOTIDE SEQUENCE [LARGE SCALE GENOMIC DNA]</scope>
    <source>
        <strain evidence="3 4">DSM 28236</strain>
    </source>
</reference>
<dbReference type="Gene3D" id="3.40.50.1820">
    <property type="entry name" value="alpha/beta hydrolase"/>
    <property type="match status" value="1"/>
</dbReference>
<proteinExistence type="predicted"/>
<keyword evidence="2" id="KW-0378">Hydrolase</keyword>
<dbReference type="Pfam" id="PF10503">
    <property type="entry name" value="Esterase_PHB"/>
    <property type="match status" value="1"/>
</dbReference>
<protein>
    <submittedName>
        <fullName evidence="3">Poly(Hydroxyalkanoate) depolymerase family esterase</fullName>
    </submittedName>
</protein>
<name>A0ABS2Q4A0_9BACL</name>
<dbReference type="RefSeq" id="WP_205004899.1">
    <property type="nucleotide sequence ID" value="NZ_JAFBER010000041.1"/>
</dbReference>
<dbReference type="Proteomes" id="UP000808914">
    <property type="component" value="Unassembled WGS sequence"/>
</dbReference>
<sequence>MGSFTEHTLDGYRYKLYVPAHYKKEKPLPLLVMLHGCKQDPDDFARGTKMNDLAERENFFVLYPEMNALFNPFNPTEFNIDRCWNWFLDDNQHRAEGQPKIIKDMIDDIKKNYSIAANKVYAAGLSAGAAMATILGVTYPDVFSAIGVCSGLPYDAVDVFIPVDPTAQTALNVMIQGTADPYQCGNAAYEEMGAYKRKMPVIVFHGICDTTVHPINGQQVIIQWAQTNFLAEGGKGKADVTPASQKTGIINKRSYTQHIYNDKEGKPLMELWMIDLMGHKWSGGSPEGSYTDPLGPDASSLIWHFFSRH</sequence>
<evidence type="ECO:0000313" key="3">
    <source>
        <dbReference type="EMBL" id="MBM7647036.1"/>
    </source>
</evidence>
<dbReference type="InterPro" id="IPR050955">
    <property type="entry name" value="Plant_Biomass_Hydrol_Est"/>
</dbReference>
<evidence type="ECO:0000256" key="2">
    <source>
        <dbReference type="ARBA" id="ARBA00022801"/>
    </source>
</evidence>
<dbReference type="NCBIfam" id="TIGR01840">
    <property type="entry name" value="esterase_phb"/>
    <property type="match status" value="1"/>
</dbReference>
<evidence type="ECO:0000313" key="4">
    <source>
        <dbReference type="Proteomes" id="UP000808914"/>
    </source>
</evidence>
<keyword evidence="1" id="KW-0732">Signal</keyword>
<dbReference type="InterPro" id="IPR010126">
    <property type="entry name" value="Esterase_phb"/>
</dbReference>
<organism evidence="3 4">
    <name type="scientific">Scopulibacillus daqui</name>
    <dbReference type="NCBI Taxonomy" id="1469162"/>
    <lineage>
        <taxon>Bacteria</taxon>
        <taxon>Bacillati</taxon>
        <taxon>Bacillota</taxon>
        <taxon>Bacilli</taxon>
        <taxon>Bacillales</taxon>
        <taxon>Sporolactobacillaceae</taxon>
        <taxon>Scopulibacillus</taxon>
    </lineage>
</organism>
<dbReference type="SUPFAM" id="SSF53474">
    <property type="entry name" value="alpha/beta-Hydrolases"/>
    <property type="match status" value="1"/>
</dbReference>
<comment type="caution">
    <text evidence="3">The sequence shown here is derived from an EMBL/GenBank/DDBJ whole genome shotgun (WGS) entry which is preliminary data.</text>
</comment>
<dbReference type="InterPro" id="IPR029058">
    <property type="entry name" value="AB_hydrolase_fold"/>
</dbReference>
<accession>A0ABS2Q4A0</accession>